<organism evidence="1 2">
    <name type="scientific">Neptunomonas qingdaonensis</name>
    <dbReference type="NCBI Taxonomy" id="1045558"/>
    <lineage>
        <taxon>Bacteria</taxon>
        <taxon>Pseudomonadati</taxon>
        <taxon>Pseudomonadota</taxon>
        <taxon>Gammaproteobacteria</taxon>
        <taxon>Oceanospirillales</taxon>
        <taxon>Oceanospirillaceae</taxon>
        <taxon>Neptunomonas</taxon>
    </lineage>
</organism>
<reference evidence="2" key="1">
    <citation type="submission" date="2016-10" db="EMBL/GenBank/DDBJ databases">
        <authorList>
            <person name="Varghese N."/>
            <person name="Submissions S."/>
        </authorList>
    </citation>
    <scope>NUCLEOTIDE SEQUENCE [LARGE SCALE GENOMIC DNA]</scope>
    <source>
        <strain evidence="2">CGMCC 1.10971</strain>
    </source>
</reference>
<evidence type="ECO:0000313" key="2">
    <source>
        <dbReference type="Proteomes" id="UP000198623"/>
    </source>
</evidence>
<name>A0A1I2QPV3_9GAMM</name>
<dbReference type="RefSeq" id="WP_143083754.1">
    <property type="nucleotide sequence ID" value="NZ_FOOU01000005.1"/>
</dbReference>
<dbReference type="Proteomes" id="UP000198623">
    <property type="component" value="Unassembled WGS sequence"/>
</dbReference>
<sequence length="92" mass="9942">MLSVDAIKKTKTKIACSKAKLWSEKMYSVAYKLSGGDDSRMSTIGSALGVIREGLPMTMFYIAAKVNGSQPAIFAALIGTSLHSLRRKKTIT</sequence>
<accession>A0A1I2QPV3</accession>
<protein>
    <submittedName>
        <fullName evidence="1">Uncharacterized protein</fullName>
    </submittedName>
</protein>
<evidence type="ECO:0000313" key="1">
    <source>
        <dbReference type="EMBL" id="SFG30040.1"/>
    </source>
</evidence>
<gene>
    <name evidence="1" type="ORF">SAMN05216175_10559</name>
</gene>
<dbReference type="EMBL" id="FOOU01000005">
    <property type="protein sequence ID" value="SFG30040.1"/>
    <property type="molecule type" value="Genomic_DNA"/>
</dbReference>
<keyword evidence="2" id="KW-1185">Reference proteome</keyword>
<proteinExistence type="predicted"/>
<dbReference type="STRING" id="1045558.SAMN05216175_10559"/>
<dbReference type="AlphaFoldDB" id="A0A1I2QPV3"/>